<keyword evidence="1" id="KW-0472">Membrane</keyword>
<organism evidence="3 4">
    <name type="scientific">Corynebacterium diphtheriae</name>
    <dbReference type="NCBI Taxonomy" id="1717"/>
    <lineage>
        <taxon>Bacteria</taxon>
        <taxon>Bacillati</taxon>
        <taxon>Actinomycetota</taxon>
        <taxon>Actinomycetes</taxon>
        <taxon>Mycobacteriales</taxon>
        <taxon>Corynebacteriaceae</taxon>
        <taxon>Corynebacterium</taxon>
    </lineage>
</organism>
<evidence type="ECO:0000313" key="4">
    <source>
        <dbReference type="Proteomes" id="UP000480222"/>
    </source>
</evidence>
<comment type="similarity">
    <text evidence="1">Belongs to the UPF0161 family.</text>
</comment>
<dbReference type="AlphaFoldDB" id="A0A0D6HAX2"/>
<comment type="function">
    <text evidence="1">Could be involved in insertion of integral membrane proteins into the membrane.</text>
</comment>
<gene>
    <name evidence="3" type="ORF">CIP107547_00119</name>
</gene>
<keyword evidence="1" id="KW-1003">Cell membrane</keyword>
<feature type="region of interest" description="Disordered" evidence="2">
    <location>
        <begin position="89"/>
        <end position="108"/>
    </location>
</feature>
<evidence type="ECO:0000256" key="2">
    <source>
        <dbReference type="SAM" id="MobiDB-lite"/>
    </source>
</evidence>
<protein>
    <recommendedName>
        <fullName evidence="1">Putative membrane protein insertion efficiency factor</fullName>
    </recommendedName>
</protein>
<reference evidence="3 4" key="1">
    <citation type="submission" date="2020-02" db="EMBL/GenBank/DDBJ databases">
        <authorList>
            <person name="Brisse S."/>
        </authorList>
    </citation>
    <scope>NUCLEOTIDE SEQUENCE [LARGE SCALE GENOMIC DNA]</scope>
    <source>
        <strain evidence="3">CIP107547</strain>
    </source>
</reference>
<dbReference type="NCBIfam" id="TIGR00278">
    <property type="entry name" value="membrane protein insertion efficiency factor YidD"/>
    <property type="match status" value="1"/>
</dbReference>
<dbReference type="OrthoDB" id="9801753at2"/>
<accession>A0A0D6HAX2</accession>
<dbReference type="KEGG" id="cdip:ERS451417_02403"/>
<sequence>MCRQHSTSSTASDKAVTRPRGLVSRALFDAVRFYQKYLSPLKMGSTCRFDPTCSAYALGAFSHHGAVKGLVLTVVRLAKCGPWHPGGYDPVPARRSEVPRTTSTTKEF</sequence>
<dbReference type="SMART" id="SM01234">
    <property type="entry name" value="Haemolytic"/>
    <property type="match status" value="1"/>
</dbReference>
<dbReference type="PANTHER" id="PTHR33383:SF1">
    <property type="entry name" value="MEMBRANE PROTEIN INSERTION EFFICIENCY FACTOR-RELATED"/>
    <property type="match status" value="1"/>
</dbReference>
<dbReference type="GeneID" id="31633455"/>
<name>A0A0D6HAX2_CORDP</name>
<proteinExistence type="inferred from homology"/>
<evidence type="ECO:0000313" key="3">
    <source>
        <dbReference type="EMBL" id="CAB0578705.1"/>
    </source>
</evidence>
<feature type="compositionally biased region" description="Polar residues" evidence="2">
    <location>
        <begin position="99"/>
        <end position="108"/>
    </location>
</feature>
<dbReference type="PANTHER" id="PTHR33383">
    <property type="entry name" value="MEMBRANE PROTEIN INSERTION EFFICIENCY FACTOR-RELATED"/>
    <property type="match status" value="1"/>
</dbReference>
<dbReference type="InterPro" id="IPR002696">
    <property type="entry name" value="Membr_insert_effic_factor_YidD"/>
</dbReference>
<dbReference type="Proteomes" id="UP000480222">
    <property type="component" value="Unassembled WGS sequence"/>
</dbReference>
<evidence type="ECO:0000256" key="1">
    <source>
        <dbReference type="HAMAP-Rule" id="MF_00386"/>
    </source>
</evidence>
<comment type="subcellular location">
    <subcellularLocation>
        <location evidence="1">Cell membrane</location>
        <topology evidence="1">Peripheral membrane protein</topology>
        <orientation evidence="1">Cytoplasmic side</orientation>
    </subcellularLocation>
</comment>
<dbReference type="GO" id="GO:0005886">
    <property type="term" value="C:plasma membrane"/>
    <property type="evidence" value="ECO:0007669"/>
    <property type="project" value="UniProtKB-SubCell"/>
</dbReference>
<dbReference type="RefSeq" id="WP_014319599.1">
    <property type="nucleotide sequence ID" value="NZ_CABVGJ010000009.1"/>
</dbReference>
<comment type="caution">
    <text evidence="3">The sequence shown here is derived from an EMBL/GenBank/DDBJ whole genome shotgun (WGS) entry which is preliminary data.</text>
</comment>
<dbReference type="Pfam" id="PF01809">
    <property type="entry name" value="YidD"/>
    <property type="match status" value="1"/>
</dbReference>
<dbReference type="HAMAP" id="MF_00386">
    <property type="entry name" value="UPF0161_YidD"/>
    <property type="match status" value="1"/>
</dbReference>
<dbReference type="EMBL" id="CADDAV010000001">
    <property type="protein sequence ID" value="CAB0578705.1"/>
    <property type="molecule type" value="Genomic_DNA"/>
</dbReference>